<reference evidence="1" key="1">
    <citation type="submission" date="2019-09" db="EMBL/GenBank/DDBJ databases">
        <title>Characterisation of the sponge microbiome using genome-centric metagenomics.</title>
        <authorList>
            <person name="Engelberts J.P."/>
            <person name="Robbins S.J."/>
            <person name="De Goeij J.M."/>
            <person name="Aranda M."/>
            <person name="Bell S.C."/>
            <person name="Webster N.S."/>
        </authorList>
    </citation>
    <scope>NUCLEOTIDE SEQUENCE</scope>
    <source>
        <strain evidence="1">SB0675_bin_29</strain>
    </source>
</reference>
<dbReference type="GO" id="GO:0016706">
    <property type="term" value="F:2-oxoglutarate-dependent dioxygenase activity"/>
    <property type="evidence" value="ECO:0007669"/>
    <property type="project" value="UniProtKB-ARBA"/>
</dbReference>
<dbReference type="SUPFAM" id="SSF51197">
    <property type="entry name" value="Clavaminate synthase-like"/>
    <property type="match status" value="1"/>
</dbReference>
<sequence length="262" mass="30076">MGEKVRVKMNQPLSAEQVDFFRDNGYLVLRGVLDPELMAQTRDAWWDAAPKELKRDDPNSWVGAFADSRFTWKYRDRSFEPWMVELLYGNPELQAVAKQLLGPELKVPERIRGIYCVFPDTDKQARKAHFHVDAHAFHLGVVGYVDDVPPDGGGFTVWPGSHKHFYRLFKTAYTFNPVHGKEEMWDSDESRRVQQIDPVHTFGSAGDVVLWHHRMGHGAGHNRSSQVRQAVLYDFCRADLDAVQDEPPPEDMWRDWPGISGG</sequence>
<proteinExistence type="predicted"/>
<organism evidence="1">
    <name type="scientific">Caldilineaceae bacterium SB0675_bin_29</name>
    <dbReference type="NCBI Taxonomy" id="2605266"/>
    <lineage>
        <taxon>Bacteria</taxon>
        <taxon>Bacillati</taxon>
        <taxon>Chloroflexota</taxon>
        <taxon>Caldilineae</taxon>
        <taxon>Caldilineales</taxon>
        <taxon>Caldilineaceae</taxon>
    </lineage>
</organism>
<dbReference type="AlphaFoldDB" id="A0A6B1FTZ7"/>
<dbReference type="GO" id="GO:0005506">
    <property type="term" value="F:iron ion binding"/>
    <property type="evidence" value="ECO:0007669"/>
    <property type="project" value="UniProtKB-ARBA"/>
</dbReference>
<accession>A0A6B1FTZ7</accession>
<name>A0A6B1FTZ7_9CHLR</name>
<dbReference type="EMBL" id="VYDA01000074">
    <property type="protein sequence ID" value="MYH60573.1"/>
    <property type="molecule type" value="Genomic_DNA"/>
</dbReference>
<dbReference type="InterPro" id="IPR008775">
    <property type="entry name" value="Phytyl_CoA_dOase-like"/>
</dbReference>
<dbReference type="Pfam" id="PF05721">
    <property type="entry name" value="PhyH"/>
    <property type="match status" value="1"/>
</dbReference>
<keyword evidence="1" id="KW-0223">Dioxygenase</keyword>
<dbReference type="Gene3D" id="2.60.120.620">
    <property type="entry name" value="q2cbj1_9rhob like domain"/>
    <property type="match status" value="1"/>
</dbReference>
<protein>
    <submittedName>
        <fullName evidence="1">Phytanoyl-CoA dioxygenase family protein</fullName>
    </submittedName>
</protein>
<dbReference type="PANTHER" id="PTHR20883:SF48">
    <property type="entry name" value="ECTOINE DIOXYGENASE"/>
    <property type="match status" value="1"/>
</dbReference>
<evidence type="ECO:0000313" key="1">
    <source>
        <dbReference type="EMBL" id="MYH60573.1"/>
    </source>
</evidence>
<comment type="caution">
    <text evidence="1">The sequence shown here is derived from an EMBL/GenBank/DDBJ whole genome shotgun (WGS) entry which is preliminary data.</text>
</comment>
<gene>
    <name evidence="1" type="ORF">F4148_01990</name>
</gene>
<keyword evidence="1" id="KW-0560">Oxidoreductase</keyword>
<dbReference type="PANTHER" id="PTHR20883">
    <property type="entry name" value="PHYTANOYL-COA DIOXYGENASE DOMAIN CONTAINING 1"/>
    <property type="match status" value="1"/>
</dbReference>